<dbReference type="Pfam" id="PF00069">
    <property type="entry name" value="Pkinase"/>
    <property type="match status" value="1"/>
</dbReference>
<dbReference type="Pfam" id="PF00566">
    <property type="entry name" value="RabGAP-TBC"/>
    <property type="match status" value="1"/>
</dbReference>
<keyword evidence="2" id="KW-1133">Transmembrane helix</keyword>
<dbReference type="FunFam" id="1.10.8.270:FF:000044">
    <property type="entry name" value="TBC Kinase homolog"/>
    <property type="match status" value="1"/>
</dbReference>
<keyword evidence="2" id="KW-0812">Transmembrane</keyword>
<evidence type="ECO:0000259" key="4">
    <source>
        <dbReference type="PROSITE" id="PS50086"/>
    </source>
</evidence>
<sequence length="898" mass="101313">MKLNLNGAPYEIHLTKTYSIYKKEVQMRLLENACFGALVLLGIEEGRRTCANGLPVISSSIRMLGRFEKMKSIQHPALCAYIELVRCTLVPNAVILISEHHNLSLSSLLSSNSLSSEEIFNVLWQIAEGISALHNAGFCAGILNSDSIVIPECEDKRSMTVRLTQYAMSYISKDGFDIQNGLPVGFSVAPEQLIKGLRCGGTTYKTDVWALGIVLLEMATGVLLRDIWSLKQYMTILKCSMTRAVNGSLLDPLLKALRSVSQSSRDVAELDKKLLGVMEKCLSLLPSKRPTPDEILSSISHEQASDSSYFESVESLSERISSNSSRDWILREMPVEDALFLWRLCGSSAEAILIRNNVITLRHRVLTNPSIVVEDLRMFGNDEARKFYVKPGVVMLPDKNMREKLSSIASTDIFLQSSLTATEAGDFQNDNLSVIVKEKDMVYQASRMRLISHLLASRFYKQQELLDAVAPDIPPMRRADVWCALLDVRSSDEWNFYLSNTLAVHISDRQLDVDIPRCHQYEELMTSPAAHYGLRRLLKAWLISHPQYVYWQGCDSLAAPFLLLHFNRLPTALACLTAFIKKYLNNFFLKDNSAVIQACSPGHFMKTNILLTEQLAVFNHLLAYVDAKLYTRLASMEFYPELFAIPWFLTCFAHVLPIHKLFHIWDHLLQRDSSFPLFIGELYVSLPFFSLLVFLILYLEGPPTCAISLSFGSSLTDSTEKRQKKIKKILSLGLAILRQLRPTLIDASFNDAILLFSDLPDKPQAAPRGLPCSLRHVPYKELKKWHCPRLSREEFKWRVTDQLIVAIDIRPQIEFGRGCVLRSINYPNVSDKSLLNIAEPMKVAQRNQHPICILGGKDVDITRKFSGDLVNLGIDGICVLDGGFESIRHDTSLIHVPH</sequence>
<dbReference type="AlphaFoldDB" id="A0A158QK64"/>
<dbReference type="Pfam" id="PF00581">
    <property type="entry name" value="Rhodanese"/>
    <property type="match status" value="1"/>
</dbReference>
<proteinExistence type="predicted"/>
<feature type="transmembrane region" description="Helical" evidence="2">
    <location>
        <begin position="677"/>
        <end position="699"/>
    </location>
</feature>
<keyword evidence="2" id="KW-0472">Membrane</keyword>
<evidence type="ECO:0000256" key="2">
    <source>
        <dbReference type="SAM" id="Phobius"/>
    </source>
</evidence>
<feature type="domain" description="Protein kinase" evidence="3">
    <location>
        <begin position="1"/>
        <end position="304"/>
    </location>
</feature>
<dbReference type="OrthoDB" id="1668230at2759"/>
<evidence type="ECO:0000313" key="6">
    <source>
        <dbReference type="Proteomes" id="UP000268014"/>
    </source>
</evidence>
<feature type="transmembrane region" description="Helical" evidence="2">
    <location>
        <begin position="638"/>
        <end position="657"/>
    </location>
</feature>
<dbReference type="SUPFAM" id="SSF52821">
    <property type="entry name" value="Rhodanese/Cell cycle control phosphatase"/>
    <property type="match status" value="1"/>
</dbReference>
<organism evidence="7">
    <name type="scientific">Haemonchus placei</name>
    <name type="common">Barber's pole worm</name>
    <dbReference type="NCBI Taxonomy" id="6290"/>
    <lineage>
        <taxon>Eukaryota</taxon>
        <taxon>Metazoa</taxon>
        <taxon>Ecdysozoa</taxon>
        <taxon>Nematoda</taxon>
        <taxon>Chromadorea</taxon>
        <taxon>Rhabditida</taxon>
        <taxon>Rhabditina</taxon>
        <taxon>Rhabditomorpha</taxon>
        <taxon>Strongyloidea</taxon>
        <taxon>Trichostrongylidae</taxon>
        <taxon>Haemonchus</taxon>
    </lineage>
</organism>
<dbReference type="Proteomes" id="UP000268014">
    <property type="component" value="Unassembled WGS sequence"/>
</dbReference>
<dbReference type="SUPFAM" id="SSF47923">
    <property type="entry name" value="Ypt/Rab-GAP domain of gyp1p"/>
    <property type="match status" value="2"/>
</dbReference>
<dbReference type="InterPro" id="IPR011009">
    <property type="entry name" value="Kinase-like_dom_sf"/>
</dbReference>
<dbReference type="InterPro" id="IPR036873">
    <property type="entry name" value="Rhodanese-like_dom_sf"/>
</dbReference>
<dbReference type="GO" id="GO:0005524">
    <property type="term" value="F:ATP binding"/>
    <property type="evidence" value="ECO:0007669"/>
    <property type="project" value="InterPro"/>
</dbReference>
<dbReference type="PANTHER" id="PTHR22957:SF168">
    <property type="entry name" value="TBC DOMAIN-CONTAINING PROTEIN KINASE-LIKE PROTEIN"/>
    <property type="match status" value="1"/>
</dbReference>
<evidence type="ECO:0000259" key="3">
    <source>
        <dbReference type="PROSITE" id="PS50011"/>
    </source>
</evidence>
<keyword evidence="6" id="KW-1185">Reference proteome</keyword>
<evidence type="ECO:0000256" key="1">
    <source>
        <dbReference type="ARBA" id="ARBA00022468"/>
    </source>
</evidence>
<dbReference type="SMART" id="SM00164">
    <property type="entry name" value="TBC"/>
    <property type="match status" value="1"/>
</dbReference>
<dbReference type="Gene3D" id="1.10.510.10">
    <property type="entry name" value="Transferase(Phosphotransferase) domain 1"/>
    <property type="match status" value="1"/>
</dbReference>
<evidence type="ECO:0000313" key="7">
    <source>
        <dbReference type="WBParaSite" id="HPLM_0000402901-mRNA-1"/>
    </source>
</evidence>
<reference evidence="7" key="1">
    <citation type="submission" date="2016-04" db="UniProtKB">
        <authorList>
            <consortium name="WormBaseParasite"/>
        </authorList>
    </citation>
    <scope>IDENTIFICATION</scope>
</reference>
<gene>
    <name evidence="5" type="ORF">HPLM_LOCUS4021</name>
</gene>
<dbReference type="InterPro" id="IPR001763">
    <property type="entry name" value="Rhodanese-like_dom"/>
</dbReference>
<dbReference type="Gene3D" id="1.10.8.270">
    <property type="entry name" value="putative rabgap domain of human tbc1 domain family member 14 like domains"/>
    <property type="match status" value="1"/>
</dbReference>
<feature type="domain" description="Rab-GAP TBC" evidence="4">
    <location>
        <begin position="472"/>
        <end position="672"/>
    </location>
</feature>
<evidence type="ECO:0000313" key="5">
    <source>
        <dbReference type="EMBL" id="VDO22205.1"/>
    </source>
</evidence>
<dbReference type="InterPro" id="IPR035969">
    <property type="entry name" value="Rab-GAP_TBC_sf"/>
</dbReference>
<dbReference type="InterPro" id="IPR000195">
    <property type="entry name" value="Rab-GAP-TBC_dom"/>
</dbReference>
<keyword evidence="1" id="KW-0343">GTPase activation</keyword>
<dbReference type="STRING" id="6290.A0A158QK64"/>
<dbReference type="PANTHER" id="PTHR22957">
    <property type="entry name" value="TBC1 DOMAIN FAMILY MEMBER GTPASE-ACTIVATING PROTEIN"/>
    <property type="match status" value="1"/>
</dbReference>
<dbReference type="GO" id="GO:0004672">
    <property type="term" value="F:protein kinase activity"/>
    <property type="evidence" value="ECO:0007669"/>
    <property type="project" value="InterPro"/>
</dbReference>
<dbReference type="PROSITE" id="PS50086">
    <property type="entry name" value="TBC_RABGAP"/>
    <property type="match status" value="1"/>
</dbReference>
<name>A0A158QK64_HAEPC</name>
<dbReference type="SUPFAM" id="SSF56112">
    <property type="entry name" value="Protein kinase-like (PK-like)"/>
    <property type="match status" value="1"/>
</dbReference>
<dbReference type="Gene3D" id="1.10.472.80">
    <property type="entry name" value="Ypt/Rab-GAP domain of gyp1p, domain 3"/>
    <property type="match status" value="1"/>
</dbReference>
<dbReference type="EMBL" id="UZAF01016165">
    <property type="protein sequence ID" value="VDO22205.1"/>
    <property type="molecule type" value="Genomic_DNA"/>
</dbReference>
<dbReference type="GO" id="GO:0005096">
    <property type="term" value="F:GTPase activator activity"/>
    <property type="evidence" value="ECO:0007669"/>
    <property type="project" value="UniProtKB-KW"/>
</dbReference>
<accession>A0A158QK64</accession>
<dbReference type="OMA" id="LNFNNEX"/>
<protein>
    <submittedName>
        <fullName evidence="7">TBC domain-containing protein kinase-like protein</fullName>
    </submittedName>
</protein>
<dbReference type="WBParaSite" id="HPLM_0000402901-mRNA-1">
    <property type="protein sequence ID" value="HPLM_0000402901-mRNA-1"/>
    <property type="gene ID" value="HPLM_0000402901"/>
</dbReference>
<dbReference type="InterPro" id="IPR000719">
    <property type="entry name" value="Prot_kinase_dom"/>
</dbReference>
<dbReference type="SMART" id="SM00220">
    <property type="entry name" value="S_TKc"/>
    <property type="match status" value="1"/>
</dbReference>
<reference evidence="5 6" key="2">
    <citation type="submission" date="2018-11" db="EMBL/GenBank/DDBJ databases">
        <authorList>
            <consortium name="Pathogen Informatics"/>
        </authorList>
    </citation>
    <scope>NUCLEOTIDE SEQUENCE [LARGE SCALE GENOMIC DNA]</scope>
    <source>
        <strain evidence="5 6">MHpl1</strain>
    </source>
</reference>
<dbReference type="PROSITE" id="PS50011">
    <property type="entry name" value="PROTEIN_KINASE_DOM"/>
    <property type="match status" value="1"/>
</dbReference>